<dbReference type="EMBL" id="PZKG01000461">
    <property type="protein sequence ID" value="PTE13482.1"/>
    <property type="molecule type" value="Genomic_DNA"/>
</dbReference>
<dbReference type="AlphaFoldDB" id="A0A2T4J6G5"/>
<feature type="non-terminal residue" evidence="1">
    <location>
        <position position="1"/>
    </location>
</feature>
<evidence type="ECO:0000313" key="2">
    <source>
        <dbReference type="Proteomes" id="UP000241010"/>
    </source>
</evidence>
<feature type="non-terminal residue" evidence="1">
    <location>
        <position position="96"/>
    </location>
</feature>
<accession>A0A2T4J6G5</accession>
<comment type="caution">
    <text evidence="1">The sequence shown here is derived from an EMBL/GenBank/DDBJ whole genome shotgun (WGS) entry which is preliminary data.</text>
</comment>
<gene>
    <name evidence="1" type="ORF">C5F48_24635</name>
</gene>
<protein>
    <submittedName>
        <fullName evidence="1">Uncharacterized protein</fullName>
    </submittedName>
</protein>
<keyword evidence="2" id="KW-1185">Reference proteome</keyword>
<sequence length="96" mass="9446">DGFALILGDLGSVLATGGVLTSVSSIVAVQGAKDTITTGDGEAWVFGGEGNDTITDGEGAAVILGDLGRVTLADGIIVRVEATEVLRGGDDLITTG</sequence>
<proteinExistence type="predicted"/>
<name>A0A2T4J6G5_9RHOB</name>
<dbReference type="SUPFAM" id="SSF51120">
    <property type="entry name" value="beta-Roll"/>
    <property type="match status" value="1"/>
</dbReference>
<evidence type="ECO:0000313" key="1">
    <source>
        <dbReference type="EMBL" id="PTE13482.1"/>
    </source>
</evidence>
<dbReference type="InterPro" id="IPR011049">
    <property type="entry name" value="Serralysin-like_metalloprot_C"/>
</dbReference>
<dbReference type="Proteomes" id="UP000241010">
    <property type="component" value="Unassembled WGS sequence"/>
</dbReference>
<organism evidence="1 2">
    <name type="scientific">Cereibacter changlensis JA139</name>
    <dbReference type="NCBI Taxonomy" id="1188249"/>
    <lineage>
        <taxon>Bacteria</taxon>
        <taxon>Pseudomonadati</taxon>
        <taxon>Pseudomonadota</taxon>
        <taxon>Alphaproteobacteria</taxon>
        <taxon>Rhodobacterales</taxon>
        <taxon>Paracoccaceae</taxon>
        <taxon>Cereibacter</taxon>
    </lineage>
</organism>
<reference evidence="1 2" key="1">
    <citation type="submission" date="2018-03" db="EMBL/GenBank/DDBJ databases">
        <title>Cereibacter changlensis.</title>
        <authorList>
            <person name="Meyer T.E."/>
            <person name="Miller S."/>
            <person name="Lodha T."/>
            <person name="Gandham S."/>
            <person name="Chintalapati S."/>
            <person name="Chintalapati V.R."/>
        </authorList>
    </citation>
    <scope>NUCLEOTIDE SEQUENCE [LARGE SCALE GENOMIC DNA]</scope>
    <source>
        <strain evidence="1 2">JA139</strain>
    </source>
</reference>